<accession>A0A2Z4FNR0</accession>
<dbReference type="InterPro" id="IPR027961">
    <property type="entry name" value="DUF4442"/>
</dbReference>
<sequence length="168" mass="19302">MLKKSLKSAKRQLTRTWRTLLVGNIKQLMNFYAPFVGAGIRIEEASPDYRRMVVAMDLTIYNQNFVGTHFGGSLYAMTDPFYMLMIMQNLGPDYIVWDKAATVHFRKPGRGKVRAVFTLTQERIDEIRAQAAEQYKVEPVFMVEVIDEAGDVVAEVEKVLYVRKKKDA</sequence>
<dbReference type="Gene3D" id="3.10.129.10">
    <property type="entry name" value="Hotdog Thioesterase"/>
    <property type="match status" value="1"/>
</dbReference>
<keyword evidence="2" id="KW-1185">Reference proteome</keyword>
<dbReference type="AlphaFoldDB" id="A0A2Z4FNR0"/>
<dbReference type="InterPro" id="IPR029069">
    <property type="entry name" value="HotDog_dom_sf"/>
</dbReference>
<evidence type="ECO:0000313" key="1">
    <source>
        <dbReference type="EMBL" id="AWV90637.1"/>
    </source>
</evidence>
<dbReference type="RefSeq" id="WP_111336198.1">
    <property type="nucleotide sequence ID" value="NZ_CP030032.1"/>
</dbReference>
<dbReference type="SUPFAM" id="SSF54637">
    <property type="entry name" value="Thioesterase/thiol ester dehydrase-isomerase"/>
    <property type="match status" value="1"/>
</dbReference>
<dbReference type="Pfam" id="PF14539">
    <property type="entry name" value="DUF4442"/>
    <property type="match status" value="1"/>
</dbReference>
<protein>
    <submittedName>
        <fullName evidence="1">Tetrameric acyl-CoA thioesterase</fullName>
    </submittedName>
</protein>
<organism evidence="1 2">
    <name type="scientific">Bradymonas sediminis</name>
    <dbReference type="NCBI Taxonomy" id="1548548"/>
    <lineage>
        <taxon>Bacteria</taxon>
        <taxon>Deltaproteobacteria</taxon>
        <taxon>Bradymonadales</taxon>
        <taxon>Bradymonadaceae</taxon>
        <taxon>Bradymonas</taxon>
    </lineage>
</organism>
<name>A0A2Z4FNR0_9DELT</name>
<proteinExistence type="predicted"/>
<dbReference type="EMBL" id="CP030032">
    <property type="protein sequence ID" value="AWV90637.1"/>
    <property type="molecule type" value="Genomic_DNA"/>
</dbReference>
<dbReference type="OrthoDB" id="9814774at2"/>
<reference evidence="1 2" key="1">
    <citation type="submission" date="2018-06" db="EMBL/GenBank/DDBJ databases">
        <title>Lujinxingia sediminis gen. nov. sp. nov., a new facultative anaerobic member of the class Deltaproteobacteria, and proposal of Lujinxingaceae fam. nov.</title>
        <authorList>
            <person name="Guo L.-Y."/>
            <person name="Li C.-M."/>
            <person name="Wang S."/>
            <person name="Du Z.-J."/>
        </authorList>
    </citation>
    <scope>NUCLEOTIDE SEQUENCE [LARGE SCALE GENOMIC DNA]</scope>
    <source>
        <strain evidence="1 2">FA350</strain>
    </source>
</reference>
<dbReference type="Proteomes" id="UP000249799">
    <property type="component" value="Chromosome"/>
</dbReference>
<evidence type="ECO:0000313" key="2">
    <source>
        <dbReference type="Proteomes" id="UP000249799"/>
    </source>
</evidence>
<dbReference type="KEGG" id="bsed:DN745_15425"/>
<gene>
    <name evidence="1" type="ORF">DN745_15425</name>
</gene>